<dbReference type="Pfam" id="PF14325">
    <property type="entry name" value="DUF4383"/>
    <property type="match status" value="1"/>
</dbReference>
<accession>A0A1X1TJB3</accession>
<dbReference type="OrthoDB" id="572373at2"/>
<organism evidence="3 4">
    <name type="scientific">Mycolicibacterium doricum</name>
    <dbReference type="NCBI Taxonomy" id="126673"/>
    <lineage>
        <taxon>Bacteria</taxon>
        <taxon>Bacillati</taxon>
        <taxon>Actinomycetota</taxon>
        <taxon>Actinomycetes</taxon>
        <taxon>Mycobacteriales</taxon>
        <taxon>Mycobacteriaceae</taxon>
        <taxon>Mycolicibacterium</taxon>
    </lineage>
</organism>
<feature type="transmembrane region" description="Helical" evidence="1">
    <location>
        <begin position="131"/>
        <end position="150"/>
    </location>
</feature>
<keyword evidence="1" id="KW-0812">Transmembrane</keyword>
<evidence type="ECO:0000313" key="2">
    <source>
        <dbReference type="EMBL" id="BBZ08902.1"/>
    </source>
</evidence>
<dbReference type="RefSeq" id="WP_085188006.1">
    <property type="nucleotide sequence ID" value="NZ_AP022605.1"/>
</dbReference>
<dbReference type="Proteomes" id="UP000193564">
    <property type="component" value="Unassembled WGS sequence"/>
</dbReference>
<evidence type="ECO:0000313" key="5">
    <source>
        <dbReference type="Proteomes" id="UP000467201"/>
    </source>
</evidence>
<feature type="transmembrane region" description="Helical" evidence="1">
    <location>
        <begin position="61"/>
        <end position="86"/>
    </location>
</feature>
<keyword evidence="1" id="KW-1133">Transmembrane helix</keyword>
<dbReference type="STRING" id="126673.AWC01_02830"/>
<feature type="transmembrane region" description="Helical" evidence="1">
    <location>
        <begin position="24"/>
        <end position="41"/>
    </location>
</feature>
<dbReference type="EMBL" id="LQOS01000011">
    <property type="protein sequence ID" value="ORV44667.1"/>
    <property type="molecule type" value="Genomic_DNA"/>
</dbReference>
<reference evidence="3 4" key="1">
    <citation type="submission" date="2016-01" db="EMBL/GenBank/DDBJ databases">
        <title>The new phylogeny of the genus Mycobacterium.</title>
        <authorList>
            <person name="Tarcisio F."/>
            <person name="Conor M."/>
            <person name="Antonella G."/>
            <person name="Elisabetta G."/>
            <person name="Giulia F.S."/>
            <person name="Sara T."/>
            <person name="Anna F."/>
            <person name="Clotilde B."/>
            <person name="Roberto B."/>
            <person name="Veronica D.S."/>
            <person name="Fabio R."/>
            <person name="Monica P."/>
            <person name="Olivier J."/>
            <person name="Enrico T."/>
            <person name="Nicola S."/>
        </authorList>
    </citation>
    <scope>NUCLEOTIDE SEQUENCE [LARGE SCALE GENOMIC DNA]</scope>
    <source>
        <strain evidence="3 4">DSM 44339</strain>
    </source>
</reference>
<dbReference type="EMBL" id="AP022605">
    <property type="protein sequence ID" value="BBZ08902.1"/>
    <property type="molecule type" value="Genomic_DNA"/>
</dbReference>
<keyword evidence="4" id="KW-1185">Reference proteome</keyword>
<keyword evidence="1" id="KW-0472">Membrane</keyword>
<evidence type="ECO:0000256" key="1">
    <source>
        <dbReference type="SAM" id="Phobius"/>
    </source>
</evidence>
<dbReference type="AlphaFoldDB" id="A0A1X1TJB3"/>
<gene>
    <name evidence="3" type="ORF">AWC01_02830</name>
    <name evidence="2" type="ORF">MDOR_30710</name>
</gene>
<feature type="transmembrane region" description="Helical" evidence="1">
    <location>
        <begin position="93"/>
        <end position="111"/>
    </location>
</feature>
<proteinExistence type="predicted"/>
<reference evidence="2 5" key="2">
    <citation type="journal article" date="2019" name="Emerg. Microbes Infect.">
        <title>Comprehensive subspecies identification of 175 nontuberculous mycobacteria species based on 7547 genomic profiles.</title>
        <authorList>
            <person name="Matsumoto Y."/>
            <person name="Kinjo T."/>
            <person name="Motooka D."/>
            <person name="Nabeya D."/>
            <person name="Jung N."/>
            <person name="Uechi K."/>
            <person name="Horii T."/>
            <person name="Iida T."/>
            <person name="Fujita J."/>
            <person name="Nakamura S."/>
        </authorList>
    </citation>
    <scope>NUCLEOTIDE SEQUENCE [LARGE SCALE GENOMIC DNA]</scope>
    <source>
        <strain evidence="2 5">JCM 12405</strain>
    </source>
</reference>
<reference evidence="2" key="3">
    <citation type="submission" date="2020-02" db="EMBL/GenBank/DDBJ databases">
        <authorList>
            <person name="Matsumoto Y."/>
            <person name="Motooka D."/>
            <person name="Nakamura S."/>
        </authorList>
    </citation>
    <scope>NUCLEOTIDE SEQUENCE</scope>
    <source>
        <strain evidence="2">JCM 12405</strain>
    </source>
</reference>
<evidence type="ECO:0000313" key="4">
    <source>
        <dbReference type="Proteomes" id="UP000193564"/>
    </source>
</evidence>
<name>A0A1X1TJB3_9MYCO</name>
<evidence type="ECO:0000313" key="3">
    <source>
        <dbReference type="EMBL" id="ORV44667.1"/>
    </source>
</evidence>
<protein>
    <submittedName>
        <fullName evidence="2">Membrane protein</fullName>
    </submittedName>
</protein>
<sequence>MATPGTQGTPTAAPSWDKAPVQKAALAVGAVFLLVGVLGFIPGITSHYDELAFAGHRSGAMLLGIFAVSALHNVVHLVFGVLGVALHGTFNAAKWYLIGGGVVYAALWLYGLLIDHDSAANFVPLNTADNWLHLGLAVGMLALGVLLGRVPTRLHDRRHT</sequence>
<dbReference type="Proteomes" id="UP000467201">
    <property type="component" value="Chromosome"/>
</dbReference>
<dbReference type="KEGG" id="mdr:MDOR_30710"/>